<evidence type="ECO:0000256" key="2">
    <source>
        <dbReference type="ARBA" id="ARBA00023002"/>
    </source>
</evidence>
<evidence type="ECO:0000313" key="7">
    <source>
        <dbReference type="Proteomes" id="UP000291022"/>
    </source>
</evidence>
<dbReference type="EC" id="1.2.1.3" evidence="4"/>
<name>A0A452QZ08_URSAM</name>
<dbReference type="FunFam" id="3.40.605.10:FF:000029">
    <property type="entry name" value="Aldehyde dehydrogenase, mitochondrial"/>
    <property type="match status" value="1"/>
</dbReference>
<dbReference type="Proteomes" id="UP000291022">
    <property type="component" value="Unassembled WGS sequence"/>
</dbReference>
<reference evidence="6" key="3">
    <citation type="submission" date="2025-09" db="UniProtKB">
        <authorList>
            <consortium name="Ensembl"/>
        </authorList>
    </citation>
    <scope>IDENTIFICATION</scope>
</reference>
<dbReference type="InterPro" id="IPR015590">
    <property type="entry name" value="Aldehyde_DH_dom"/>
</dbReference>
<evidence type="ECO:0000256" key="3">
    <source>
        <dbReference type="ARBA" id="ARBA00023027"/>
    </source>
</evidence>
<dbReference type="STRING" id="9643.ENSUAMP00000011149"/>
<dbReference type="SUPFAM" id="SSF53720">
    <property type="entry name" value="ALDH-like"/>
    <property type="match status" value="1"/>
</dbReference>
<organism evidence="6 7">
    <name type="scientific">Ursus americanus</name>
    <name type="common">American black bear</name>
    <name type="synonym">Euarctos americanus</name>
    <dbReference type="NCBI Taxonomy" id="9643"/>
    <lineage>
        <taxon>Eukaryota</taxon>
        <taxon>Metazoa</taxon>
        <taxon>Chordata</taxon>
        <taxon>Craniata</taxon>
        <taxon>Vertebrata</taxon>
        <taxon>Euteleostomi</taxon>
        <taxon>Mammalia</taxon>
        <taxon>Eutheria</taxon>
        <taxon>Laurasiatheria</taxon>
        <taxon>Carnivora</taxon>
        <taxon>Caniformia</taxon>
        <taxon>Ursidae</taxon>
        <taxon>Ursus</taxon>
    </lineage>
</organism>
<evidence type="ECO:0000256" key="4">
    <source>
        <dbReference type="ARBA" id="ARBA00024226"/>
    </source>
</evidence>
<comment type="similarity">
    <text evidence="1">Belongs to the aldehyde dehydrogenase family.</text>
</comment>
<evidence type="ECO:0000256" key="1">
    <source>
        <dbReference type="ARBA" id="ARBA00009986"/>
    </source>
</evidence>
<dbReference type="PANTHER" id="PTHR11699">
    <property type="entry name" value="ALDEHYDE DEHYDROGENASE-RELATED"/>
    <property type="match status" value="1"/>
</dbReference>
<dbReference type="GeneTree" id="ENSGT00940000156240"/>
<sequence length="146" mass="16111">MVVGGGLCKNPKFEPGKVTPGRPFPNQPLPVPPNPIFINNEWHDAVSKKTFPTINPSTGEVICQVAEGDKEDVDRAVKAARAAFQLGSPWRRMDASDRGRLLNRLADLIERDRTYLAVSSQPPPLSSHVVNRLRASHRQPGRGLRC</sequence>
<keyword evidence="2" id="KW-0560">Oxidoreductase</keyword>
<reference evidence="7" key="1">
    <citation type="submission" date="2016-06" db="EMBL/GenBank/DDBJ databases">
        <title>De novo assembly and RNA-Seq shows season-dependent expression and editing in black bear kidneys.</title>
        <authorList>
            <person name="Korstanje R."/>
            <person name="Srivastava A."/>
            <person name="Sarsani V.K."/>
            <person name="Sheehan S.M."/>
            <person name="Seger R.L."/>
            <person name="Barter M.E."/>
            <person name="Lindqvist C."/>
            <person name="Brody L.C."/>
            <person name="Mullikin J.C."/>
        </authorList>
    </citation>
    <scope>NUCLEOTIDE SEQUENCE [LARGE SCALE GENOMIC DNA]</scope>
</reference>
<protein>
    <recommendedName>
        <fullName evidence="4">aldehyde dehydrogenase (NAD(+))</fullName>
        <ecNumber evidence="4">1.2.1.3</ecNumber>
    </recommendedName>
</protein>
<dbReference type="Ensembl" id="ENSUAMT00000012538.1">
    <property type="protein sequence ID" value="ENSUAMP00000011149.1"/>
    <property type="gene ID" value="ENSUAMG00000009124.1"/>
</dbReference>
<dbReference type="InterPro" id="IPR016162">
    <property type="entry name" value="Ald_DH_N"/>
</dbReference>
<keyword evidence="7" id="KW-1185">Reference proteome</keyword>
<evidence type="ECO:0000259" key="5">
    <source>
        <dbReference type="Pfam" id="PF00171"/>
    </source>
</evidence>
<dbReference type="AlphaFoldDB" id="A0A452QZ08"/>
<dbReference type="InterPro" id="IPR016161">
    <property type="entry name" value="Ald_DH/histidinol_DH"/>
</dbReference>
<feature type="domain" description="Aldehyde dehydrogenase" evidence="5">
    <location>
        <begin position="42"/>
        <end position="117"/>
    </location>
</feature>
<proteinExistence type="inferred from homology"/>
<accession>A0A452QZ08</accession>
<reference evidence="6" key="2">
    <citation type="submission" date="2025-08" db="UniProtKB">
        <authorList>
            <consortium name="Ensembl"/>
        </authorList>
    </citation>
    <scope>IDENTIFICATION</scope>
</reference>
<keyword evidence="3" id="KW-0520">NAD</keyword>
<dbReference type="GO" id="GO:0004029">
    <property type="term" value="F:aldehyde dehydrogenase (NAD+) activity"/>
    <property type="evidence" value="ECO:0007669"/>
    <property type="project" value="UniProtKB-EC"/>
</dbReference>
<dbReference type="Gene3D" id="3.40.605.10">
    <property type="entry name" value="Aldehyde Dehydrogenase, Chain A, domain 1"/>
    <property type="match status" value="1"/>
</dbReference>
<dbReference type="Pfam" id="PF00171">
    <property type="entry name" value="Aldedh"/>
    <property type="match status" value="1"/>
</dbReference>
<evidence type="ECO:0000313" key="6">
    <source>
        <dbReference type="Ensembl" id="ENSUAMP00000011149.1"/>
    </source>
</evidence>